<keyword evidence="5 11" id="KW-0519">Myristate</keyword>
<evidence type="ECO:0000256" key="2">
    <source>
        <dbReference type="ARBA" id="ARBA00013526"/>
    </source>
</evidence>
<dbReference type="Pfam" id="PF00469">
    <property type="entry name" value="F-protein"/>
    <property type="match status" value="1"/>
</dbReference>
<proteinExistence type="inferred from homology"/>
<evidence type="ECO:0000256" key="6">
    <source>
        <dbReference type="ARBA" id="ARBA00022870"/>
    </source>
</evidence>
<evidence type="ECO:0000256" key="8">
    <source>
        <dbReference type="ARBA" id="ARBA00023136"/>
    </source>
</evidence>
<keyword evidence="8" id="KW-0472">Membrane</keyword>
<name>Q7ZB21_SIV</name>
<comment type="similarity">
    <text evidence="1 11">Belongs to the lentivirus primate group Nef protein family.</text>
</comment>
<feature type="compositionally biased region" description="Acidic residues" evidence="12">
    <location>
        <begin position="83"/>
        <end position="96"/>
    </location>
</feature>
<evidence type="ECO:0000256" key="10">
    <source>
        <dbReference type="ARBA" id="ARBA00023288"/>
    </source>
</evidence>
<gene>
    <name evidence="13" type="primary">nef</name>
</gene>
<keyword evidence="9 11" id="KW-0899">Viral immunoevasion</keyword>
<keyword evidence="3" id="KW-1032">Host cell membrane</keyword>
<sequence length="268" mass="30894">MGGQNSKKREEAYARFYKRLRRGYGAKGGNLDYHQLEPSEPLLRKWQPFPGGLDKAQRSSSTSSLDTTHMQAAAAEKDVTLPTEEEQPSEEEEEEVGFPVCPQRPLREPTYKDLVDFSHFLKEKGGLKGIWWSLRRETILDLYAQNEWGFIKGWQSYTKGPGIRYPKMFGFLFKLVPVEVDEDLVNQQCNRLLNSSQMGPIDDPEGERLMWQFDPGLAYTFQACIHHPEEFGHVKSIKSVEEPGCCKRKWWQFKPTTEGCHGDNLQKC</sequence>
<keyword evidence="4" id="KW-0945">Host-virus interaction</keyword>
<dbReference type="SUPFAM" id="SSF55671">
    <property type="entry name" value="Regulatory factor Nef"/>
    <property type="match status" value="1"/>
</dbReference>
<evidence type="ECO:0000256" key="11">
    <source>
        <dbReference type="RuleBase" id="RU000344"/>
    </source>
</evidence>
<accession>Q7ZB21</accession>
<dbReference type="EMBL" id="AY159321">
    <property type="protein sequence ID" value="AAO22473.1"/>
    <property type="molecule type" value="Genomic_DNA"/>
</dbReference>
<feature type="compositionally biased region" description="Polar residues" evidence="12">
    <location>
        <begin position="58"/>
        <end position="70"/>
    </location>
</feature>
<dbReference type="InterPro" id="IPR027481">
    <property type="entry name" value="HIV-1_Nef_core_sf"/>
</dbReference>
<dbReference type="InterPro" id="IPR001558">
    <property type="entry name" value="HIV_Nef"/>
</dbReference>
<evidence type="ECO:0000313" key="13">
    <source>
        <dbReference type="EMBL" id="AAO22473.1"/>
    </source>
</evidence>
<organismHost>
    <name type="scientific">Cercopithecidae</name>
    <name type="common">Old World monkeys</name>
    <dbReference type="NCBI Taxonomy" id="9527"/>
</organismHost>
<dbReference type="Gene3D" id="3.30.62.10">
    <property type="entry name" value="Nef Regulatory Factor"/>
    <property type="match status" value="1"/>
</dbReference>
<protein>
    <recommendedName>
        <fullName evidence="2 11">Protein Nef</fullName>
    </recommendedName>
</protein>
<keyword evidence="6" id="KW-1043">Host membrane</keyword>
<evidence type="ECO:0000256" key="4">
    <source>
        <dbReference type="ARBA" id="ARBA00022581"/>
    </source>
</evidence>
<organismHost>
    <name type="scientific">Pan troglodytes</name>
    <name type="common">Chimpanzee</name>
    <dbReference type="NCBI Taxonomy" id="9598"/>
</organismHost>
<feature type="region of interest" description="Disordered" evidence="12">
    <location>
        <begin position="44"/>
        <end position="104"/>
    </location>
</feature>
<dbReference type="GO" id="GO:0005525">
    <property type="term" value="F:GTP binding"/>
    <property type="evidence" value="ECO:0007669"/>
    <property type="project" value="InterPro"/>
</dbReference>
<evidence type="ECO:0000256" key="7">
    <source>
        <dbReference type="ARBA" id="ARBA00023026"/>
    </source>
</evidence>
<evidence type="ECO:0000256" key="3">
    <source>
        <dbReference type="ARBA" id="ARBA00022511"/>
    </source>
</evidence>
<evidence type="ECO:0000256" key="1">
    <source>
        <dbReference type="ARBA" id="ARBA00006933"/>
    </source>
</evidence>
<evidence type="ECO:0000256" key="12">
    <source>
        <dbReference type="SAM" id="MobiDB-lite"/>
    </source>
</evidence>
<organism evidence="13">
    <name type="scientific">Simian immunodeficiency virus</name>
    <name type="common">SIV</name>
    <dbReference type="NCBI Taxonomy" id="11723"/>
    <lineage>
        <taxon>Viruses</taxon>
        <taxon>Riboviria</taxon>
        <taxon>Pararnavirae</taxon>
        <taxon>Artverviricota</taxon>
        <taxon>Revtraviricetes</taxon>
        <taxon>Ortervirales</taxon>
        <taxon>Retroviridae</taxon>
        <taxon>Orthoretrovirinae</taxon>
        <taxon>Lentivirus</taxon>
        <taxon>Lentivirus simimdef</taxon>
    </lineage>
</organism>
<evidence type="ECO:0000256" key="5">
    <source>
        <dbReference type="ARBA" id="ARBA00022707"/>
    </source>
</evidence>
<keyword evidence="10 11" id="KW-0449">Lipoprotein</keyword>
<reference evidence="13" key="1">
    <citation type="journal article" date="2003" name="J. Virol.">
        <title>Characterization and comparison of recombinant simian immunodeficiency virus from drill (Mandrillus leucophaeus) and mandrill (Mandrillus sphinx) isolates.</title>
        <authorList>
            <person name="Hu J."/>
            <person name="Switzer W.M."/>
            <person name="Foley B.T."/>
            <person name="Robertson D.L."/>
            <person name="Goeken R.M."/>
            <person name="Korber B.T."/>
            <person name="Hirsch V.M."/>
            <person name="Beer B.E."/>
        </authorList>
    </citation>
    <scope>NUCLEOTIDE SEQUENCE</scope>
    <source>
        <strain evidence="13">SIVdrl1FAO</strain>
    </source>
</reference>
<keyword evidence="7 11" id="KW-0843">Virulence</keyword>
<evidence type="ECO:0000256" key="9">
    <source>
        <dbReference type="ARBA" id="ARBA00023280"/>
    </source>
</evidence>